<evidence type="ECO:0000256" key="5">
    <source>
        <dbReference type="PIRSR" id="PIRSR000524-50"/>
    </source>
</evidence>
<dbReference type="PANTHER" id="PTHR21152:SF40">
    <property type="entry name" value="ALANINE--GLYOXYLATE AMINOTRANSFERASE"/>
    <property type="match status" value="1"/>
</dbReference>
<keyword evidence="3 5" id="KW-0663">Pyridoxal phosphate</keyword>
<dbReference type="InterPro" id="IPR015424">
    <property type="entry name" value="PyrdxlP-dep_Trfase"/>
</dbReference>
<sequence length="393" mass="41764">MAFAQQLRVPGPTPLPERVVRAASRPMINHRGPEFAALLRDVEEGLRWALRTENDVLIFPCSGTGGLEAAVVNLLSPGEQALFCSMGSFGDRWADIGTAYGADVLRLKVEAGEPIDPEDVDRILAEHPGVTTVFVTHNETSTGVTNDLAALAAVVKGRGKLLAVDSVSGAGCIPLETDGWHIDALITGSQKGWMAPPGVTMLAVSADGFARAEKTTTPRWYLDFAREQKFQNKSQTYSTPAVSVLYAMQEGLAIMREESMDGVWARHARVGEMVRAGVDALGLKFLAAEGYRSNTVTAMHSPVDGPDALKDLLAALRTRHGLVLAGGQGDLAGKIFRIGHLGMIDEGDVYSILATLEQGLQESGMRSRVGLAVPAAQAVVRSVQVSEQPAGVG</sequence>
<accession>A0A934JT78</accession>
<comment type="similarity">
    <text evidence="2 6">Belongs to the class-V pyridoxal-phosphate-dependent aminotransferase family.</text>
</comment>
<name>A0A2W5Z166_9BACT</name>
<evidence type="ECO:0000259" key="8">
    <source>
        <dbReference type="Pfam" id="PF00266"/>
    </source>
</evidence>
<evidence type="ECO:0000256" key="7">
    <source>
        <dbReference type="RuleBase" id="RU004504"/>
    </source>
</evidence>
<dbReference type="Pfam" id="PF00266">
    <property type="entry name" value="Aminotran_5"/>
    <property type="match status" value="1"/>
</dbReference>
<reference evidence="9 12" key="3">
    <citation type="submission" date="2020-10" db="EMBL/GenBank/DDBJ databases">
        <title>Ca. Dormibacterota MAGs.</title>
        <authorList>
            <person name="Montgomery K."/>
        </authorList>
    </citation>
    <scope>NUCLEOTIDE SEQUENCE [LARGE SCALE GENOMIC DNA]</scope>
    <source>
        <strain evidence="9">SC8812_S17_18</strain>
    </source>
</reference>
<dbReference type="Gene3D" id="3.40.640.10">
    <property type="entry name" value="Type I PLP-dependent aspartate aminotransferase-like (Major domain)"/>
    <property type="match status" value="1"/>
</dbReference>
<dbReference type="Proteomes" id="UP000248724">
    <property type="component" value="Unassembled WGS sequence"/>
</dbReference>
<dbReference type="EMBL" id="QHBU01000280">
    <property type="protein sequence ID" value="PZR77867.1"/>
    <property type="molecule type" value="Genomic_DNA"/>
</dbReference>
<dbReference type="InterPro" id="IPR015421">
    <property type="entry name" value="PyrdxlP-dep_Trfase_major"/>
</dbReference>
<dbReference type="InterPro" id="IPR000192">
    <property type="entry name" value="Aminotrans_V_dom"/>
</dbReference>
<evidence type="ECO:0000256" key="4">
    <source>
        <dbReference type="PIRSR" id="PIRSR000524-1"/>
    </source>
</evidence>
<dbReference type="GO" id="GO:0019265">
    <property type="term" value="P:glycine biosynthetic process, by transamination of glyoxylate"/>
    <property type="evidence" value="ECO:0007669"/>
    <property type="project" value="TreeGrafter"/>
</dbReference>
<evidence type="ECO:0000256" key="6">
    <source>
        <dbReference type="RuleBase" id="RU004075"/>
    </source>
</evidence>
<accession>A0A2W5Z166</accession>
<dbReference type="PIRSF" id="PIRSF000524">
    <property type="entry name" value="SPT"/>
    <property type="match status" value="1"/>
</dbReference>
<protein>
    <submittedName>
        <fullName evidence="9 10">Aminotransferase</fullName>
    </submittedName>
</protein>
<feature type="binding site" evidence="4">
    <location>
        <position position="337"/>
    </location>
    <ligand>
        <name>substrate</name>
    </ligand>
</feature>
<evidence type="ECO:0000313" key="12">
    <source>
        <dbReference type="Proteomes" id="UP000606991"/>
    </source>
</evidence>
<dbReference type="PANTHER" id="PTHR21152">
    <property type="entry name" value="AMINOTRANSFERASE CLASS V"/>
    <property type="match status" value="1"/>
</dbReference>
<evidence type="ECO:0000256" key="3">
    <source>
        <dbReference type="ARBA" id="ARBA00022898"/>
    </source>
</evidence>
<dbReference type="PROSITE" id="PS00595">
    <property type="entry name" value="AA_TRANSFER_CLASS_5"/>
    <property type="match status" value="1"/>
</dbReference>
<dbReference type="GO" id="GO:0004760">
    <property type="term" value="F:L-serine-pyruvate transaminase activity"/>
    <property type="evidence" value="ECO:0007669"/>
    <property type="project" value="TreeGrafter"/>
</dbReference>
<gene>
    <name evidence="10" type="ORF">DLM65_14580</name>
    <name evidence="9" type="ORF">JF886_06825</name>
</gene>
<organism evidence="10 11">
    <name type="scientific">Candidatus Aeolococcus gillhamiae</name>
    <dbReference type="NCBI Taxonomy" id="3127015"/>
    <lineage>
        <taxon>Bacteria</taxon>
        <taxon>Bacillati</taxon>
        <taxon>Candidatus Dormiibacterota</taxon>
        <taxon>Candidatus Dormibacteria</taxon>
        <taxon>Candidatus Aeolococcales</taxon>
        <taxon>Candidatus Aeolococcaceae</taxon>
        <taxon>Candidatus Aeolococcus</taxon>
    </lineage>
</organism>
<dbReference type="RefSeq" id="WP_337310878.1">
    <property type="nucleotide sequence ID" value="NZ_JAEKNS010000074.1"/>
</dbReference>
<dbReference type="SUPFAM" id="SSF53383">
    <property type="entry name" value="PLP-dependent transferases"/>
    <property type="match status" value="1"/>
</dbReference>
<dbReference type="Proteomes" id="UP000606991">
    <property type="component" value="Unassembled WGS sequence"/>
</dbReference>
<dbReference type="GO" id="GO:0008453">
    <property type="term" value="F:alanine-glyoxylate transaminase activity"/>
    <property type="evidence" value="ECO:0007669"/>
    <property type="project" value="TreeGrafter"/>
</dbReference>
<comment type="cofactor">
    <cofactor evidence="1 5 7">
        <name>pyridoxal 5'-phosphate</name>
        <dbReference type="ChEBI" id="CHEBI:597326"/>
    </cofactor>
</comment>
<evidence type="ECO:0000256" key="2">
    <source>
        <dbReference type="ARBA" id="ARBA00009236"/>
    </source>
</evidence>
<evidence type="ECO:0000313" key="9">
    <source>
        <dbReference type="EMBL" id="MBJ7594567.1"/>
    </source>
</evidence>
<dbReference type="InterPro" id="IPR024169">
    <property type="entry name" value="SP_NH2Trfase/AEP_transaminase"/>
</dbReference>
<dbReference type="EMBL" id="JAEKNS010000074">
    <property type="protein sequence ID" value="MBJ7594567.1"/>
    <property type="molecule type" value="Genomic_DNA"/>
</dbReference>
<reference evidence="10 11" key="1">
    <citation type="journal article" date="2017" name="Nature">
        <title>Atmospheric trace gases support primary production in Antarctic desert surface soil.</title>
        <authorList>
            <person name="Ji M."/>
            <person name="Greening C."/>
            <person name="Vanwonterghem I."/>
            <person name="Carere C.R."/>
            <person name="Bay S.K."/>
            <person name="Steen J.A."/>
            <person name="Montgomery K."/>
            <person name="Lines T."/>
            <person name="Beardall J."/>
            <person name="van Dorst J."/>
            <person name="Snape I."/>
            <person name="Stott M.B."/>
            <person name="Hugenholtz P."/>
            <person name="Ferrari B.C."/>
        </authorList>
    </citation>
    <scope>NUCLEOTIDE SEQUENCE [LARGE SCALE GENOMIC DNA]</scope>
    <source>
        <strain evidence="10">RRmetagenome_bin12</strain>
    </source>
</reference>
<dbReference type="InterPro" id="IPR020578">
    <property type="entry name" value="Aminotrans_V_PyrdxlP_BS"/>
</dbReference>
<evidence type="ECO:0000313" key="10">
    <source>
        <dbReference type="EMBL" id="PZR77867.1"/>
    </source>
</evidence>
<feature type="domain" description="Aminotransferase class V" evidence="8">
    <location>
        <begin position="27"/>
        <end position="305"/>
    </location>
</feature>
<evidence type="ECO:0000313" key="11">
    <source>
        <dbReference type="Proteomes" id="UP000248724"/>
    </source>
</evidence>
<dbReference type="InterPro" id="IPR015422">
    <property type="entry name" value="PyrdxlP-dep_Trfase_small"/>
</dbReference>
<proteinExistence type="inferred from homology"/>
<feature type="modified residue" description="N6-(pyridoxal phosphate)lysine" evidence="5">
    <location>
        <position position="191"/>
    </location>
</feature>
<dbReference type="AlphaFoldDB" id="A0A2W5Z166"/>
<evidence type="ECO:0000256" key="1">
    <source>
        <dbReference type="ARBA" id="ARBA00001933"/>
    </source>
</evidence>
<reference evidence="10" key="2">
    <citation type="submission" date="2018-05" db="EMBL/GenBank/DDBJ databases">
        <authorList>
            <person name="Ferrari B."/>
        </authorList>
    </citation>
    <scope>NUCLEOTIDE SEQUENCE</scope>
    <source>
        <strain evidence="10">RRmetagenome_bin12</strain>
    </source>
</reference>
<keyword evidence="10" id="KW-0808">Transferase</keyword>
<dbReference type="Gene3D" id="3.90.1150.10">
    <property type="entry name" value="Aspartate Aminotransferase, domain 1"/>
    <property type="match status" value="1"/>
</dbReference>
<keyword evidence="10" id="KW-0032">Aminotransferase</keyword>
<comment type="caution">
    <text evidence="10">The sequence shown here is derived from an EMBL/GenBank/DDBJ whole genome shotgun (WGS) entry which is preliminary data.</text>
</comment>